<dbReference type="InterPro" id="IPR003121">
    <property type="entry name" value="SWIB_MDM2_domain"/>
</dbReference>
<dbReference type="AlphaFoldDB" id="A0A6C0HFY2"/>
<dbReference type="InterPro" id="IPR036885">
    <property type="entry name" value="SWIB_MDM2_dom_sf"/>
</dbReference>
<feature type="domain" description="DM2" evidence="1">
    <location>
        <begin position="69"/>
        <end position="152"/>
    </location>
</feature>
<dbReference type="SMART" id="SM00151">
    <property type="entry name" value="SWIB"/>
    <property type="match status" value="1"/>
</dbReference>
<protein>
    <recommendedName>
        <fullName evidence="1">DM2 domain-containing protein</fullName>
    </recommendedName>
</protein>
<name>A0A6C0HFY2_9ZZZZ</name>
<dbReference type="Gene3D" id="1.10.245.10">
    <property type="entry name" value="SWIB/MDM2 domain"/>
    <property type="match status" value="1"/>
</dbReference>
<evidence type="ECO:0000313" key="2">
    <source>
        <dbReference type="EMBL" id="QHT79521.1"/>
    </source>
</evidence>
<dbReference type="CDD" id="cd10567">
    <property type="entry name" value="SWIB-MDM2_like"/>
    <property type="match status" value="1"/>
</dbReference>
<evidence type="ECO:0000259" key="1">
    <source>
        <dbReference type="PROSITE" id="PS51925"/>
    </source>
</evidence>
<organism evidence="2">
    <name type="scientific">viral metagenome</name>
    <dbReference type="NCBI Taxonomy" id="1070528"/>
    <lineage>
        <taxon>unclassified sequences</taxon>
        <taxon>metagenomes</taxon>
        <taxon>organismal metagenomes</taxon>
    </lineage>
</organism>
<dbReference type="InterPro" id="IPR019835">
    <property type="entry name" value="SWIB_domain"/>
</dbReference>
<proteinExistence type="predicted"/>
<dbReference type="SUPFAM" id="SSF47592">
    <property type="entry name" value="SWIB/MDM2 domain"/>
    <property type="match status" value="1"/>
</dbReference>
<reference evidence="2" key="1">
    <citation type="journal article" date="2020" name="Nature">
        <title>Giant virus diversity and host interactions through global metagenomics.</title>
        <authorList>
            <person name="Schulz F."/>
            <person name="Roux S."/>
            <person name="Paez-Espino D."/>
            <person name="Jungbluth S."/>
            <person name="Walsh D.A."/>
            <person name="Denef V.J."/>
            <person name="McMahon K.D."/>
            <person name="Konstantinidis K.T."/>
            <person name="Eloe-Fadrosh E.A."/>
            <person name="Kyrpides N.C."/>
            <person name="Woyke T."/>
        </authorList>
    </citation>
    <scope>NUCLEOTIDE SEQUENCE</scope>
    <source>
        <strain evidence="2">GVMAG-M-3300023184-101</strain>
    </source>
</reference>
<dbReference type="Pfam" id="PF02201">
    <property type="entry name" value="SWIB"/>
    <property type="match status" value="1"/>
</dbReference>
<dbReference type="PANTHER" id="PTHR13844">
    <property type="entry name" value="SWI/SNF-RELATED MATRIX-ASSOCIATED ACTIN-DEPENDENT REGULATOR OF CHROMATIN SUBFAMILY D"/>
    <property type="match status" value="1"/>
</dbReference>
<accession>A0A6C0HFY2</accession>
<dbReference type="EMBL" id="MN739949">
    <property type="protein sequence ID" value="QHT79521.1"/>
    <property type="molecule type" value="Genomic_DNA"/>
</dbReference>
<dbReference type="PROSITE" id="PS51925">
    <property type="entry name" value="SWIB_MDM2"/>
    <property type="match status" value="1"/>
</dbReference>
<sequence>MAESDAKEEENTLTTQFDGIVTTLSAFRTQITALQHQLRVLERSVTKEVKTLRKDALKKKAKVARKPSGFAKPSHITNELCLFMKLPENTEVARTEVTQYVIKYIRDHNLQHTDNRKIIMPDEALKQLLDIKEGDEVTYFNIQKYMNKHFQNNL</sequence>